<keyword evidence="6" id="KW-1185">Reference proteome</keyword>
<dbReference type="SUPFAM" id="SSF46785">
    <property type="entry name" value="Winged helix' DNA-binding domain"/>
    <property type="match status" value="1"/>
</dbReference>
<accession>A0A660L6P7</accession>
<dbReference type="EMBL" id="RBIL01000001">
    <property type="protein sequence ID" value="RKQ90697.1"/>
    <property type="molecule type" value="Genomic_DNA"/>
</dbReference>
<dbReference type="PRINTS" id="PR00037">
    <property type="entry name" value="HTHLACR"/>
</dbReference>
<sequence>MTTLLPAQRRVEILRAVRDGHVHVGHLAETFGVSEMTVRRDLHRLARDGKLERVHGGAMHTAGQEPGFSQIAVERSAVKDRLGAAAAALVEDGQTVMIDIGTSTTAISRHLHGKQITVVTTNLAVVEELLPDEGIELVLPGGIVRRNYRSLVGVLAEDSLRQLKSDIAFLGTSGVDGEMGVWDTTMVEVPIKRLMIAGADCVVLIADVAKFAMAGMVRVCGPESLDHVVTDAPLPASVRSVVDANGIEVTVA</sequence>
<evidence type="ECO:0000256" key="3">
    <source>
        <dbReference type="ARBA" id="ARBA00023163"/>
    </source>
</evidence>
<dbReference type="OrthoDB" id="7688673at2"/>
<dbReference type="InterPro" id="IPR018356">
    <property type="entry name" value="Tscrpt_reg_HTH_DeoR_CS"/>
</dbReference>
<dbReference type="InterPro" id="IPR036390">
    <property type="entry name" value="WH_DNA-bd_sf"/>
</dbReference>
<dbReference type="GO" id="GO:0003700">
    <property type="term" value="F:DNA-binding transcription factor activity"/>
    <property type="evidence" value="ECO:0007669"/>
    <property type="project" value="InterPro"/>
</dbReference>
<dbReference type="InterPro" id="IPR014036">
    <property type="entry name" value="DeoR-like_C"/>
</dbReference>
<evidence type="ECO:0000256" key="2">
    <source>
        <dbReference type="ARBA" id="ARBA00023125"/>
    </source>
</evidence>
<dbReference type="SMART" id="SM00420">
    <property type="entry name" value="HTH_DEOR"/>
    <property type="match status" value="1"/>
</dbReference>
<dbReference type="InterPro" id="IPR036388">
    <property type="entry name" value="WH-like_DNA-bd_sf"/>
</dbReference>
<keyword evidence="2" id="KW-0238">DNA-binding</keyword>
<protein>
    <submittedName>
        <fullName evidence="5">DeoR family transcriptional regulator</fullName>
    </submittedName>
</protein>
<organism evidence="5 6">
    <name type="scientific">Solirubrobacter pauli</name>
    <dbReference type="NCBI Taxonomy" id="166793"/>
    <lineage>
        <taxon>Bacteria</taxon>
        <taxon>Bacillati</taxon>
        <taxon>Actinomycetota</taxon>
        <taxon>Thermoleophilia</taxon>
        <taxon>Solirubrobacterales</taxon>
        <taxon>Solirubrobacteraceae</taxon>
        <taxon>Solirubrobacter</taxon>
    </lineage>
</organism>
<dbReference type="PANTHER" id="PTHR30363:SF44">
    <property type="entry name" value="AGA OPERON TRANSCRIPTIONAL REPRESSOR-RELATED"/>
    <property type="match status" value="1"/>
</dbReference>
<name>A0A660L6P7_9ACTN</name>
<gene>
    <name evidence="5" type="ORF">C8N24_0510</name>
</gene>
<comment type="caution">
    <text evidence="5">The sequence shown here is derived from an EMBL/GenBank/DDBJ whole genome shotgun (WGS) entry which is preliminary data.</text>
</comment>
<evidence type="ECO:0000313" key="6">
    <source>
        <dbReference type="Proteomes" id="UP000278962"/>
    </source>
</evidence>
<dbReference type="Gene3D" id="1.10.10.10">
    <property type="entry name" value="Winged helix-like DNA-binding domain superfamily/Winged helix DNA-binding domain"/>
    <property type="match status" value="1"/>
</dbReference>
<dbReference type="InterPro" id="IPR001034">
    <property type="entry name" value="DeoR_HTH"/>
</dbReference>
<dbReference type="Pfam" id="PF00455">
    <property type="entry name" value="DeoRC"/>
    <property type="match status" value="1"/>
</dbReference>
<dbReference type="PANTHER" id="PTHR30363">
    <property type="entry name" value="HTH-TYPE TRANSCRIPTIONAL REGULATOR SRLR-RELATED"/>
    <property type="match status" value="1"/>
</dbReference>
<dbReference type="RefSeq" id="WP_121247671.1">
    <property type="nucleotide sequence ID" value="NZ_RBIL01000001.1"/>
</dbReference>
<dbReference type="PROSITE" id="PS51000">
    <property type="entry name" value="HTH_DEOR_2"/>
    <property type="match status" value="1"/>
</dbReference>
<evidence type="ECO:0000259" key="4">
    <source>
        <dbReference type="PROSITE" id="PS51000"/>
    </source>
</evidence>
<feature type="domain" description="HTH deoR-type" evidence="4">
    <location>
        <begin position="5"/>
        <end position="60"/>
    </location>
</feature>
<evidence type="ECO:0000256" key="1">
    <source>
        <dbReference type="ARBA" id="ARBA00023015"/>
    </source>
</evidence>
<dbReference type="SMART" id="SM01134">
    <property type="entry name" value="DeoRC"/>
    <property type="match status" value="1"/>
</dbReference>
<dbReference type="Pfam" id="PF08220">
    <property type="entry name" value="HTH_DeoR"/>
    <property type="match status" value="1"/>
</dbReference>
<keyword evidence="3" id="KW-0804">Transcription</keyword>
<reference evidence="5 6" key="1">
    <citation type="submission" date="2018-10" db="EMBL/GenBank/DDBJ databases">
        <title>Genomic Encyclopedia of Archaeal and Bacterial Type Strains, Phase II (KMG-II): from individual species to whole genera.</title>
        <authorList>
            <person name="Goeker M."/>
        </authorList>
    </citation>
    <scope>NUCLEOTIDE SEQUENCE [LARGE SCALE GENOMIC DNA]</scope>
    <source>
        <strain evidence="5 6">DSM 14954</strain>
    </source>
</reference>
<dbReference type="Proteomes" id="UP000278962">
    <property type="component" value="Unassembled WGS sequence"/>
</dbReference>
<proteinExistence type="predicted"/>
<keyword evidence="1" id="KW-0805">Transcription regulation</keyword>
<dbReference type="AlphaFoldDB" id="A0A660L6P7"/>
<dbReference type="InterPro" id="IPR037171">
    <property type="entry name" value="NagB/RpiA_transferase-like"/>
</dbReference>
<evidence type="ECO:0000313" key="5">
    <source>
        <dbReference type="EMBL" id="RKQ90697.1"/>
    </source>
</evidence>
<dbReference type="InterPro" id="IPR050313">
    <property type="entry name" value="Carb_Metab_HTH_regulators"/>
</dbReference>
<dbReference type="Gene3D" id="3.30.750.70">
    <property type="entry name" value="4-hydroxybutyrate coenzyme like domains"/>
    <property type="match status" value="1"/>
</dbReference>
<dbReference type="SUPFAM" id="SSF100950">
    <property type="entry name" value="NagB/RpiA/CoA transferase-like"/>
    <property type="match status" value="1"/>
</dbReference>
<dbReference type="PROSITE" id="PS00894">
    <property type="entry name" value="HTH_DEOR_1"/>
    <property type="match status" value="1"/>
</dbReference>
<dbReference type="GO" id="GO:0003677">
    <property type="term" value="F:DNA binding"/>
    <property type="evidence" value="ECO:0007669"/>
    <property type="project" value="UniProtKB-KW"/>
</dbReference>